<evidence type="ECO:0000313" key="8">
    <source>
        <dbReference type="Proteomes" id="UP001203058"/>
    </source>
</evidence>
<dbReference type="PANTHER" id="PTHR32196:SF19">
    <property type="entry name" value="GALACTOFURANOSE TRANSPORTER PERMEASE PROTEIN YTFT"/>
    <property type="match status" value="1"/>
</dbReference>
<keyword evidence="2" id="KW-1003">Cell membrane</keyword>
<feature type="transmembrane region" description="Helical" evidence="6">
    <location>
        <begin position="247"/>
        <end position="266"/>
    </location>
</feature>
<proteinExistence type="predicted"/>
<evidence type="ECO:0000256" key="4">
    <source>
        <dbReference type="ARBA" id="ARBA00022989"/>
    </source>
</evidence>
<sequence length="331" mass="33610">MRKAFAFPAWAPPVAAMVLVLLIDTILFPSFFQLRLVDGRLTGSLVDVLIRGTPVALLALGMAGVIATRGIDLSVGAVMAIAGAVAANALAGGASWTTAVLYALAAGLACGLWNGVLVAFLKLQPIVATLVLMVAGRGIAQLVTGGQITTFDDAPFSALAGGTIFAIPAPILVVAAVALLLTLLVRSTALGLMVEAIGVNPRAAELVGINTRSIVLAVYALSGVTAALAGIIATADIRGADANNAGLWLELDAILAVVLGGGSLLGGRLSYGLTLVGAITLQAIKTGILLAGFPPQMGLILMAVMVSILLVIQAPALQQWLQRRTLRKTAS</sequence>
<evidence type="ECO:0000256" key="3">
    <source>
        <dbReference type="ARBA" id="ARBA00022692"/>
    </source>
</evidence>
<feature type="transmembrane region" description="Helical" evidence="6">
    <location>
        <begin position="273"/>
        <end position="293"/>
    </location>
</feature>
<comment type="caution">
    <text evidence="7">The sequence shown here is derived from an EMBL/GenBank/DDBJ whole genome shotgun (WGS) entry which is preliminary data.</text>
</comment>
<protein>
    <submittedName>
        <fullName evidence="7">ABC transporter permease</fullName>
    </submittedName>
</protein>
<feature type="transmembrane region" description="Helical" evidence="6">
    <location>
        <begin position="48"/>
        <end position="66"/>
    </location>
</feature>
<reference evidence="7 8" key="1">
    <citation type="submission" date="2022-03" db="EMBL/GenBank/DDBJ databases">
        <authorList>
            <person name="Jo J.-H."/>
            <person name="Im W.-T."/>
        </authorList>
    </citation>
    <scope>NUCLEOTIDE SEQUENCE [LARGE SCALE GENOMIC DNA]</scope>
    <source>
        <strain evidence="7 8">SM33</strain>
    </source>
</reference>
<feature type="transmembrane region" description="Helical" evidence="6">
    <location>
        <begin position="299"/>
        <end position="317"/>
    </location>
</feature>
<dbReference type="RefSeq" id="WP_241445092.1">
    <property type="nucleotide sequence ID" value="NZ_JAKZHW010000001.1"/>
</dbReference>
<feature type="transmembrane region" description="Helical" evidence="6">
    <location>
        <begin position="100"/>
        <end position="121"/>
    </location>
</feature>
<dbReference type="EMBL" id="JAKZHW010000001">
    <property type="protein sequence ID" value="MCH8614641.1"/>
    <property type="molecule type" value="Genomic_DNA"/>
</dbReference>
<dbReference type="CDD" id="cd06579">
    <property type="entry name" value="TM_PBP1_transp_AraH_like"/>
    <property type="match status" value="1"/>
</dbReference>
<gene>
    <name evidence="7" type="ORF">LZ016_00780</name>
</gene>
<keyword evidence="3 6" id="KW-0812">Transmembrane</keyword>
<dbReference type="PANTHER" id="PTHR32196">
    <property type="entry name" value="ABC TRANSPORTER PERMEASE PROTEIN YPHD-RELATED-RELATED"/>
    <property type="match status" value="1"/>
</dbReference>
<evidence type="ECO:0000256" key="1">
    <source>
        <dbReference type="ARBA" id="ARBA00004651"/>
    </source>
</evidence>
<feature type="transmembrane region" description="Helical" evidence="6">
    <location>
        <begin position="7"/>
        <end position="28"/>
    </location>
</feature>
<dbReference type="InterPro" id="IPR001851">
    <property type="entry name" value="ABC_transp_permease"/>
</dbReference>
<feature type="transmembrane region" description="Helical" evidence="6">
    <location>
        <begin position="214"/>
        <end position="235"/>
    </location>
</feature>
<evidence type="ECO:0000256" key="2">
    <source>
        <dbReference type="ARBA" id="ARBA00022475"/>
    </source>
</evidence>
<evidence type="ECO:0000256" key="6">
    <source>
        <dbReference type="SAM" id="Phobius"/>
    </source>
</evidence>
<accession>A0ABS9VI38</accession>
<dbReference type="Pfam" id="PF02653">
    <property type="entry name" value="BPD_transp_2"/>
    <property type="match status" value="1"/>
</dbReference>
<evidence type="ECO:0000313" key="7">
    <source>
        <dbReference type="EMBL" id="MCH8614641.1"/>
    </source>
</evidence>
<organism evidence="7 8">
    <name type="scientific">Sphingomonas telluris</name>
    <dbReference type="NCBI Taxonomy" id="2907998"/>
    <lineage>
        <taxon>Bacteria</taxon>
        <taxon>Pseudomonadati</taxon>
        <taxon>Pseudomonadota</taxon>
        <taxon>Alphaproteobacteria</taxon>
        <taxon>Sphingomonadales</taxon>
        <taxon>Sphingomonadaceae</taxon>
        <taxon>Sphingomonas</taxon>
    </lineage>
</organism>
<name>A0ABS9VI38_9SPHN</name>
<feature type="transmembrane region" description="Helical" evidence="6">
    <location>
        <begin position="73"/>
        <end position="94"/>
    </location>
</feature>
<keyword evidence="8" id="KW-1185">Reference proteome</keyword>
<keyword evidence="5 6" id="KW-0472">Membrane</keyword>
<feature type="transmembrane region" description="Helical" evidence="6">
    <location>
        <begin position="126"/>
        <end position="144"/>
    </location>
</feature>
<keyword evidence="4 6" id="KW-1133">Transmembrane helix</keyword>
<evidence type="ECO:0000256" key="5">
    <source>
        <dbReference type="ARBA" id="ARBA00023136"/>
    </source>
</evidence>
<comment type="subcellular location">
    <subcellularLocation>
        <location evidence="1">Cell membrane</location>
        <topology evidence="1">Multi-pass membrane protein</topology>
    </subcellularLocation>
</comment>
<feature type="transmembrane region" description="Helical" evidence="6">
    <location>
        <begin position="164"/>
        <end position="185"/>
    </location>
</feature>
<dbReference type="Proteomes" id="UP001203058">
    <property type="component" value="Unassembled WGS sequence"/>
</dbReference>